<dbReference type="EMBL" id="SMOG01000002">
    <property type="protein sequence ID" value="TDF74204.1"/>
    <property type="molecule type" value="Genomic_DNA"/>
</dbReference>
<keyword evidence="2" id="KW-1185">Reference proteome</keyword>
<evidence type="ECO:0000313" key="2">
    <source>
        <dbReference type="Proteomes" id="UP000294588"/>
    </source>
</evidence>
<protein>
    <submittedName>
        <fullName evidence="1">Bifunctional N-acetylglucosamine-1-phosphate uridyltransferase/glucosamine-1-phosphate acetyltransferase</fullName>
    </submittedName>
</protein>
<sequence length="342" mass="38088">MSNLSAIILAAGKGTRMKSERAKVTFSFAEKPIIQRVVNTALKANCSKIFVVVGYQKDSVIACLEEDPRLIFVEQPEQLGTGHAVMMVEPVFQEREDDVFIICGDVPLLKPETLQKLYNEHSSSKASCTILTSIMDDPGSYGRILRNASGEITGIVEFKDATEEQRAIKEWNTGIYCFQAGDMFDALKQTSSVNNQNEYYLTDVVSVLAKQGKKISSVILDNPIEVAGVNSQEQLAELEDLFIAEIRKHWLNNGVVIHNPRTVYIGEEVDIEPDVEIGQNSIIRGKSELRKGAYIGPNCYIEDTVLCDSSFLEGYNVLISAHIPEGHILEFGERTIEDIDYE</sequence>
<reference evidence="1" key="1">
    <citation type="submission" date="2019-03" db="EMBL/GenBank/DDBJ databases">
        <title>Candidatus Syntrophosphaera thermopropionivorans: a novel player in syntrophic propionate oxidation during anaerobic digestion.</title>
        <authorList>
            <person name="Dyksma S."/>
        </authorList>
    </citation>
    <scope>NUCLEOTIDE SEQUENCE</scope>
    <source>
        <strain evidence="1">W5</strain>
    </source>
</reference>
<evidence type="ECO:0000313" key="1">
    <source>
        <dbReference type="EMBL" id="TDF74204.1"/>
    </source>
</evidence>
<name>A0AC61QKM4_9BACT</name>
<comment type="caution">
    <text evidence="1">The sequence shown here is derived from an EMBL/GenBank/DDBJ whole genome shotgun (WGS) entry which is preliminary data.</text>
</comment>
<gene>
    <name evidence="1" type="ORF">E0946_01900</name>
</gene>
<organism evidence="1 2">
    <name type="scientific">Candidatus Syntrophosphaera thermopropionivorans</name>
    <dbReference type="NCBI Taxonomy" id="2593015"/>
    <lineage>
        <taxon>Bacteria</taxon>
        <taxon>Pseudomonadati</taxon>
        <taxon>Candidatus Cloacimonadota</taxon>
        <taxon>Candidatus Cloacimonadia</taxon>
        <taxon>Candidatus Cloacimonadales</taxon>
        <taxon>Candidatus Cloacimonadaceae</taxon>
        <taxon>Candidatus Syntrophosphaera</taxon>
    </lineage>
</organism>
<proteinExistence type="predicted"/>
<dbReference type="Proteomes" id="UP000294588">
    <property type="component" value="Unassembled WGS sequence"/>
</dbReference>
<accession>A0AC61QKM4</accession>